<dbReference type="HOGENOM" id="CLU_1508447_0_0_9"/>
<name>C4L6I7_EXISA</name>
<gene>
    <name evidence="2" type="ordered locus">EAT1b_1090</name>
</gene>
<proteinExistence type="predicted"/>
<dbReference type="EMBL" id="CP001615">
    <property type="protein sequence ID" value="ACQ70018.1"/>
    <property type="molecule type" value="Genomic_DNA"/>
</dbReference>
<keyword evidence="3" id="KW-1185">Reference proteome</keyword>
<sequence length="178" mass="20197">MIESFKVIEQLVEKVSSLDDKLKKIDRLDQPMDVTDVGDGEKSYRTLDESLENASDAERKIYEDANLESKEVNDRECLIRTDINPDEVDGRGRTNLEKMLEGKAPTVNGEPIDLHHIGQKNDGPLAELTRYGEHQGNSSILHEKRTESEIDRNEFGKERAAHWKARAEIIIAEREGVA</sequence>
<evidence type="ECO:0000313" key="2">
    <source>
        <dbReference type="EMBL" id="ACQ70018.1"/>
    </source>
</evidence>
<reference evidence="2 3" key="1">
    <citation type="journal article" date="2011" name="J. Bacteriol.">
        <title>Complete genome sequence of the Thermophilic Bacterium Exiguobacterium sp. AT1b.</title>
        <authorList>
            <person name="Vishnivetskaya T.A."/>
            <person name="Lucas S."/>
            <person name="Copeland A."/>
            <person name="Lapidus A."/>
            <person name="Glavina Del Rio T."/>
            <person name="Dalin E."/>
            <person name="Tice H."/>
            <person name="Bruce D.C."/>
            <person name="Goodwin L.A."/>
            <person name="Pitluck S."/>
            <person name="Saunders E."/>
            <person name="Brettin T."/>
            <person name="Detter C."/>
            <person name="Han C."/>
            <person name="Larimer F."/>
            <person name="Land M.L."/>
            <person name="Hauser L.J."/>
            <person name="Kyrpides N.C."/>
            <person name="Ovchinnikova G."/>
            <person name="Kathariou S."/>
            <person name="Ramaley R.F."/>
            <person name="Rodrigues D.F."/>
            <person name="Hendrix C."/>
            <person name="Richardson P."/>
            <person name="Tiedje J.M."/>
        </authorList>
    </citation>
    <scope>NUCLEOTIDE SEQUENCE [LARGE SCALE GENOMIC DNA]</scope>
    <source>
        <strain evidence="3">ATCC BAA-1283 / AT1b</strain>
    </source>
</reference>
<dbReference type="InterPro" id="IPR026834">
    <property type="entry name" value="LHH"/>
</dbReference>
<dbReference type="STRING" id="360911.EAT1b_1090"/>
<evidence type="ECO:0000259" key="1">
    <source>
        <dbReference type="Pfam" id="PF14411"/>
    </source>
</evidence>
<feature type="domain" description="LHH" evidence="1">
    <location>
        <begin position="94"/>
        <end position="168"/>
    </location>
</feature>
<dbReference type="OrthoDB" id="1074132at2"/>
<dbReference type="AlphaFoldDB" id="C4L6I7"/>
<accession>C4L6I7</accession>
<dbReference type="eggNOG" id="COG3210">
    <property type="taxonomic scope" value="Bacteria"/>
</dbReference>
<evidence type="ECO:0000313" key="3">
    <source>
        <dbReference type="Proteomes" id="UP000000716"/>
    </source>
</evidence>
<organism evidence="2 3">
    <name type="scientific">Exiguobacterium sp. (strain ATCC BAA-1283 / AT1b)</name>
    <dbReference type="NCBI Taxonomy" id="360911"/>
    <lineage>
        <taxon>Bacteria</taxon>
        <taxon>Bacillati</taxon>
        <taxon>Bacillota</taxon>
        <taxon>Bacilli</taxon>
        <taxon>Bacillales</taxon>
        <taxon>Bacillales Family XII. Incertae Sedis</taxon>
        <taxon>Exiguobacterium</taxon>
    </lineage>
</organism>
<dbReference type="RefSeq" id="WP_012727137.1">
    <property type="nucleotide sequence ID" value="NC_012673.1"/>
</dbReference>
<dbReference type="KEGG" id="eat:EAT1b_1090"/>
<dbReference type="Proteomes" id="UP000000716">
    <property type="component" value="Chromosome"/>
</dbReference>
<protein>
    <recommendedName>
        <fullName evidence="1">LHH domain-containing protein</fullName>
    </recommendedName>
</protein>
<dbReference type="Pfam" id="PF14411">
    <property type="entry name" value="LHH"/>
    <property type="match status" value="1"/>
</dbReference>